<protein>
    <submittedName>
        <fullName evidence="1">Uncharacterized protein</fullName>
    </submittedName>
</protein>
<accession>A0ACC4CUZ2</accession>
<reference evidence="1 2" key="1">
    <citation type="journal article" date="2024" name="Plant Biotechnol. J.">
        <title>Genome and CRISPR/Cas9 system of a widespread forest tree (Populus alba) in the world.</title>
        <authorList>
            <person name="Liu Y.J."/>
            <person name="Jiang P.F."/>
            <person name="Han X.M."/>
            <person name="Li X.Y."/>
            <person name="Wang H.M."/>
            <person name="Wang Y.J."/>
            <person name="Wang X.X."/>
            <person name="Zeng Q.Y."/>
        </authorList>
    </citation>
    <scope>NUCLEOTIDE SEQUENCE [LARGE SCALE GENOMIC DNA]</scope>
    <source>
        <strain evidence="2">cv. PAL-ZL1</strain>
    </source>
</reference>
<sequence>MDSFSSTNVVLKKQVKGESSVISREDVAVKRIRTEEEQEIANRKPSLIWKGTGGWTAASILLANQCLATLAFFGVGVNLVLFLTRVLGQSNADAANNVSKWTGTVYLCSLVGAFLSDSYWGRYLTCAIFQLIFVSGLVLVSVSSWFFLIIPDGCGDGKLSCVPATSMGQAVFYLAIYLVAFGYGGHQPSIATFGADQFDESKPKERNSKAAFFCYFYFALNFGSLFSNTLLVYFEDHGRWTLGFLLSLGSAVIALVSFLFGAPGYKYVKPCGNPLPRVAQVFVAAARKWDVIPVKADELYELEGPESAIKGSRKIFHSEEFEKQISTKKQSTLSLGIRTHSACNKWTKWTQNTEFERHAPFCNSFHVFLVDFTSCFLAAGLVRFAFVSSPAEPEFRRRALVSARFVVFVVVSGISGALSVVCLCGFDGFELIARLGFRGFVFGVLYGLFDVYKKRWVLEFPIIQRPIFYSFKMGLPLAIKRALKLSNVAYLFLAVLQVFLPEQFKSGGTMGQFITEQIILYIGSFSVVFCWELSHHLHQVLHTKRFLFAPPKGSAAAETNPSEPLLAALEESIPDSLPQYLAYLDLCMVCENNVDTWRRAAFFEETGETYKRVVAACLRPLEQLASNLSEGLEGCFVDKAHQLSNQLQSPTDSQWDSRHCEPLNNFQKYAWCARAVASLTAWSHEEDRFGVAQLTGSNAAVTSTLISSLLAVEAFMGKKTSLQPQHLMGPAAIKWNTPNIGRRDVVTTKKQGGPLHAKAYAMADVLRTSVYSIVSTFHDEMFTSTKAGLLEKDWVLKSKPLFGTYELLAQKLHHFLDFRAN</sequence>
<name>A0ACC4CUZ2_POPAL</name>
<organism evidence="1 2">
    <name type="scientific">Populus alba</name>
    <name type="common">White poplar</name>
    <dbReference type="NCBI Taxonomy" id="43335"/>
    <lineage>
        <taxon>Eukaryota</taxon>
        <taxon>Viridiplantae</taxon>
        <taxon>Streptophyta</taxon>
        <taxon>Embryophyta</taxon>
        <taxon>Tracheophyta</taxon>
        <taxon>Spermatophyta</taxon>
        <taxon>Magnoliopsida</taxon>
        <taxon>eudicotyledons</taxon>
        <taxon>Gunneridae</taxon>
        <taxon>Pentapetalae</taxon>
        <taxon>rosids</taxon>
        <taxon>fabids</taxon>
        <taxon>Malpighiales</taxon>
        <taxon>Salicaceae</taxon>
        <taxon>Saliceae</taxon>
        <taxon>Populus</taxon>
    </lineage>
</organism>
<dbReference type="Proteomes" id="UP000309997">
    <property type="component" value="Unassembled WGS sequence"/>
</dbReference>
<evidence type="ECO:0000313" key="2">
    <source>
        <dbReference type="Proteomes" id="UP000309997"/>
    </source>
</evidence>
<gene>
    <name evidence="1" type="ORF">D5086_000127</name>
</gene>
<dbReference type="EMBL" id="RCHU02000001">
    <property type="protein sequence ID" value="KAL3609107.1"/>
    <property type="molecule type" value="Genomic_DNA"/>
</dbReference>
<evidence type="ECO:0000313" key="1">
    <source>
        <dbReference type="EMBL" id="KAL3609107.1"/>
    </source>
</evidence>
<keyword evidence="2" id="KW-1185">Reference proteome</keyword>
<proteinExistence type="predicted"/>
<comment type="caution">
    <text evidence="1">The sequence shown here is derived from an EMBL/GenBank/DDBJ whole genome shotgun (WGS) entry which is preliminary data.</text>
</comment>